<feature type="chain" id="PRO_5018169598" evidence="2">
    <location>
        <begin position="24"/>
        <end position="224"/>
    </location>
</feature>
<dbReference type="InterPro" id="IPR050570">
    <property type="entry name" value="Cell_wall_metabolism_enzyme"/>
</dbReference>
<dbReference type="SUPFAM" id="SSF51261">
    <property type="entry name" value="Duplicated hybrid motif"/>
    <property type="match status" value="1"/>
</dbReference>
<reference evidence="4 5" key="1">
    <citation type="submission" date="2018-11" db="EMBL/GenBank/DDBJ databases">
        <title>Erythrobacter spongiae sp. nov., isolated from a marine sponge.</title>
        <authorList>
            <person name="Zhuang L."/>
            <person name="Luo L."/>
        </authorList>
    </citation>
    <scope>NUCLEOTIDE SEQUENCE [LARGE SCALE GENOMIC DNA]</scope>
    <source>
        <strain evidence="4 5">HN-E23</strain>
    </source>
</reference>
<dbReference type="Proteomes" id="UP000275232">
    <property type="component" value="Unassembled WGS sequence"/>
</dbReference>
<feature type="signal peptide" evidence="2">
    <location>
        <begin position="1"/>
        <end position="23"/>
    </location>
</feature>
<keyword evidence="1 2" id="KW-0732">Signal</keyword>
<evidence type="ECO:0000256" key="1">
    <source>
        <dbReference type="ARBA" id="ARBA00022729"/>
    </source>
</evidence>
<dbReference type="PANTHER" id="PTHR21666:SF289">
    <property type="entry name" value="L-ALA--D-GLU ENDOPEPTIDASE"/>
    <property type="match status" value="1"/>
</dbReference>
<dbReference type="InterPro" id="IPR016047">
    <property type="entry name" value="M23ase_b-sheet_dom"/>
</dbReference>
<feature type="domain" description="M23ase beta-sheet core" evidence="3">
    <location>
        <begin position="108"/>
        <end position="202"/>
    </location>
</feature>
<dbReference type="GO" id="GO:0004222">
    <property type="term" value="F:metalloendopeptidase activity"/>
    <property type="evidence" value="ECO:0007669"/>
    <property type="project" value="TreeGrafter"/>
</dbReference>
<dbReference type="Pfam" id="PF01551">
    <property type="entry name" value="Peptidase_M23"/>
    <property type="match status" value="1"/>
</dbReference>
<keyword evidence="5" id="KW-1185">Reference proteome</keyword>
<dbReference type="FunFam" id="2.70.70.10:FF:000006">
    <property type="entry name" value="M23 family peptidase"/>
    <property type="match status" value="1"/>
</dbReference>
<dbReference type="Gene3D" id="2.70.70.10">
    <property type="entry name" value="Glucose Permease (Domain IIA)"/>
    <property type="match status" value="1"/>
</dbReference>
<evidence type="ECO:0000256" key="2">
    <source>
        <dbReference type="SAM" id="SignalP"/>
    </source>
</evidence>
<name>A0A3N5CQU0_9SPHN</name>
<organism evidence="4 5">
    <name type="scientific">Aurantiacibacter spongiae</name>
    <dbReference type="NCBI Taxonomy" id="2488860"/>
    <lineage>
        <taxon>Bacteria</taxon>
        <taxon>Pseudomonadati</taxon>
        <taxon>Pseudomonadota</taxon>
        <taxon>Alphaproteobacteria</taxon>
        <taxon>Sphingomonadales</taxon>
        <taxon>Erythrobacteraceae</taxon>
        <taxon>Aurantiacibacter</taxon>
    </lineage>
</organism>
<dbReference type="InterPro" id="IPR011055">
    <property type="entry name" value="Dup_hybrid_motif"/>
</dbReference>
<dbReference type="PANTHER" id="PTHR21666">
    <property type="entry name" value="PEPTIDASE-RELATED"/>
    <property type="match status" value="1"/>
</dbReference>
<sequence length="224" mass="23406">MHVKITTLAAVAAIAAISAPATAKENAPTGVIDTGSVTANPADDSAEFTELFASWEDLEEGGRVTNTGEIIAAPRASLAIPSRMPVDGVQLTSGYGMRDHPILRRRARHNGVDLAAASGTPVFATADGMVGKAQYFGSYGNYVQIEHGGDMETRYAHLSGYTVSAGQHVNKGDLIGYIGSTGRSTGPHLHYEVRVDGEPVNPIPYMTAHLDTTDDASAGRGGPE</sequence>
<protein>
    <submittedName>
        <fullName evidence="4">M23 family metallopeptidase</fullName>
    </submittedName>
</protein>
<dbReference type="EMBL" id="RPFZ01000001">
    <property type="protein sequence ID" value="RPF71453.1"/>
    <property type="molecule type" value="Genomic_DNA"/>
</dbReference>
<evidence type="ECO:0000313" key="5">
    <source>
        <dbReference type="Proteomes" id="UP000275232"/>
    </source>
</evidence>
<evidence type="ECO:0000313" key="4">
    <source>
        <dbReference type="EMBL" id="RPF71453.1"/>
    </source>
</evidence>
<evidence type="ECO:0000259" key="3">
    <source>
        <dbReference type="Pfam" id="PF01551"/>
    </source>
</evidence>
<accession>A0A3N5CQU0</accession>
<dbReference type="OrthoDB" id="9815245at2"/>
<dbReference type="CDD" id="cd12797">
    <property type="entry name" value="M23_peptidase"/>
    <property type="match status" value="1"/>
</dbReference>
<dbReference type="AlphaFoldDB" id="A0A3N5CQU0"/>
<dbReference type="RefSeq" id="WP_123879922.1">
    <property type="nucleotide sequence ID" value="NZ_RPFZ01000001.1"/>
</dbReference>
<comment type="caution">
    <text evidence="4">The sequence shown here is derived from an EMBL/GenBank/DDBJ whole genome shotgun (WGS) entry which is preliminary data.</text>
</comment>
<gene>
    <name evidence="4" type="ORF">EG799_07360</name>
</gene>
<proteinExistence type="predicted"/>